<accession>A0A9W6D3M1</accession>
<protein>
    <submittedName>
        <fullName evidence="1">Uncharacterized protein</fullName>
    </submittedName>
</protein>
<sequence length="50" mass="6029">MRTDYILGCKVLNQKTLMIGNREDYHVYNQCNVKWRQRIEQLQHGFGSNE</sequence>
<name>A0A9W6D3M1_9BACT</name>
<dbReference type="AlphaFoldDB" id="A0A9W6D3M1"/>
<gene>
    <name evidence="1" type="ORF">DAMNIGENAA_10150</name>
</gene>
<comment type="caution">
    <text evidence="1">The sequence shown here is derived from an EMBL/GenBank/DDBJ whole genome shotgun (WGS) entry which is preliminary data.</text>
</comment>
<evidence type="ECO:0000313" key="1">
    <source>
        <dbReference type="EMBL" id="GLI33582.1"/>
    </source>
</evidence>
<evidence type="ECO:0000313" key="2">
    <source>
        <dbReference type="Proteomes" id="UP001144372"/>
    </source>
</evidence>
<organism evidence="1 2">
    <name type="scientific">Desulforhabdus amnigena</name>
    <dbReference type="NCBI Taxonomy" id="40218"/>
    <lineage>
        <taxon>Bacteria</taxon>
        <taxon>Pseudomonadati</taxon>
        <taxon>Thermodesulfobacteriota</taxon>
        <taxon>Syntrophobacteria</taxon>
        <taxon>Syntrophobacterales</taxon>
        <taxon>Syntrophobacteraceae</taxon>
        <taxon>Desulforhabdus</taxon>
    </lineage>
</organism>
<dbReference type="EMBL" id="BSDR01000001">
    <property type="protein sequence ID" value="GLI33582.1"/>
    <property type="molecule type" value="Genomic_DNA"/>
</dbReference>
<proteinExistence type="predicted"/>
<keyword evidence="2" id="KW-1185">Reference proteome</keyword>
<dbReference type="Proteomes" id="UP001144372">
    <property type="component" value="Unassembled WGS sequence"/>
</dbReference>
<reference evidence="1" key="1">
    <citation type="submission" date="2022-12" db="EMBL/GenBank/DDBJ databases">
        <title>Reference genome sequencing for broad-spectrum identification of bacterial and archaeal isolates by mass spectrometry.</title>
        <authorList>
            <person name="Sekiguchi Y."/>
            <person name="Tourlousse D.M."/>
        </authorList>
    </citation>
    <scope>NUCLEOTIDE SEQUENCE</scope>
    <source>
        <strain evidence="1">ASRB1</strain>
    </source>
</reference>